<dbReference type="InterPro" id="IPR011990">
    <property type="entry name" value="TPR-like_helical_dom_sf"/>
</dbReference>
<dbReference type="AlphaFoldDB" id="A0A062U0U5"/>
<dbReference type="GO" id="GO:0045892">
    <property type="term" value="P:negative regulation of DNA-templated transcription"/>
    <property type="evidence" value="ECO:0007669"/>
    <property type="project" value="InterPro"/>
</dbReference>
<dbReference type="InterPro" id="IPR044650">
    <property type="entry name" value="SRFR1-like"/>
</dbReference>
<sequence length="225" mass="24207">MSLLALATASLFLSQSATARLDNREAERLEACVAKIEVDAEEAYEDGLAWTYQGNRPGARQCTALALIALGRADEGAARLESLANATDGGTLEQRAEYLTQAGNAWLQAGAPEAAELTLTNALKLKPNVPDLLIDRASAYLMQEKWAEAEADLDKAISLKPGLAAAYQFRAEARLNLDKLDPAMADVEAAMAADPENIDTLVLRGRVREAKRLSEVQVLSPEIID</sequence>
<dbReference type="PANTHER" id="PTHR44749:SF1">
    <property type="entry name" value="TETRATRICOPEPTIDE-LIKE HELICAL DOMAIN-CONTAINING PROTEIN"/>
    <property type="match status" value="1"/>
</dbReference>
<organism evidence="1 2">
    <name type="scientific">Hyphomonas pacifica</name>
    <dbReference type="NCBI Taxonomy" id="1280941"/>
    <lineage>
        <taxon>Bacteria</taxon>
        <taxon>Pseudomonadati</taxon>
        <taxon>Pseudomonadota</taxon>
        <taxon>Alphaproteobacteria</taxon>
        <taxon>Hyphomonadales</taxon>
        <taxon>Hyphomonadaceae</taxon>
        <taxon>Hyphomonas</taxon>
    </lineage>
</organism>
<dbReference type="PANTHER" id="PTHR44749">
    <property type="entry name" value="SUPPRESSOR OF RPS4-RLD 1"/>
    <property type="match status" value="1"/>
</dbReference>
<keyword evidence="2" id="KW-1185">Reference proteome</keyword>
<dbReference type="Gene3D" id="1.25.40.10">
    <property type="entry name" value="Tetratricopeptide repeat domain"/>
    <property type="match status" value="1"/>
</dbReference>
<dbReference type="RefSeq" id="WP_051595007.1">
    <property type="nucleotide sequence ID" value="NZ_AWFA01000045.1"/>
</dbReference>
<dbReference type="SUPFAM" id="SSF48452">
    <property type="entry name" value="TPR-like"/>
    <property type="match status" value="1"/>
</dbReference>
<dbReference type="SMART" id="SM00028">
    <property type="entry name" value="TPR"/>
    <property type="match status" value="3"/>
</dbReference>
<reference evidence="1 2" key="1">
    <citation type="submission" date="2013-04" db="EMBL/GenBank/DDBJ databases">
        <title>Hyphomonas sp. T24B3 Genome Sequencing.</title>
        <authorList>
            <person name="Lai Q."/>
            <person name="Shao Z."/>
        </authorList>
    </citation>
    <scope>NUCLEOTIDE SEQUENCE [LARGE SCALE GENOMIC DNA]</scope>
    <source>
        <strain evidence="1 2">T24B3</strain>
    </source>
</reference>
<accession>A0A328JQF6</accession>
<name>A0A062U0U5_9PROT</name>
<accession>A0A062U0U5</accession>
<comment type="caution">
    <text evidence="1">The sequence shown here is derived from an EMBL/GenBank/DDBJ whole genome shotgun (WGS) entry which is preliminary data.</text>
</comment>
<evidence type="ECO:0000313" key="2">
    <source>
        <dbReference type="Proteomes" id="UP000249123"/>
    </source>
</evidence>
<protein>
    <submittedName>
        <fullName evidence="1">Uncharacterized protein</fullName>
    </submittedName>
</protein>
<gene>
    <name evidence="1" type="ORF">HY3_03690</name>
</gene>
<evidence type="ECO:0000313" key="1">
    <source>
        <dbReference type="EMBL" id="RAN31686.1"/>
    </source>
</evidence>
<dbReference type="InterPro" id="IPR019734">
    <property type="entry name" value="TPR_rpt"/>
</dbReference>
<dbReference type="eggNOG" id="COG0457">
    <property type="taxonomic scope" value="Bacteria"/>
</dbReference>
<dbReference type="EMBL" id="AWFB01000045">
    <property type="protein sequence ID" value="RAN31686.1"/>
    <property type="molecule type" value="Genomic_DNA"/>
</dbReference>
<dbReference type="OrthoDB" id="8480494at2"/>
<dbReference type="Proteomes" id="UP000249123">
    <property type="component" value="Unassembled WGS sequence"/>
</dbReference>
<dbReference type="STRING" id="1280941.HY2_03995"/>
<proteinExistence type="predicted"/>